<feature type="signal peptide" evidence="1">
    <location>
        <begin position="1"/>
        <end position="26"/>
    </location>
</feature>
<feature type="chain" id="PRO_5035359149" evidence="1">
    <location>
        <begin position="27"/>
        <end position="71"/>
    </location>
</feature>
<dbReference type="Proteomes" id="UP000582659">
    <property type="component" value="Unassembled WGS sequence"/>
</dbReference>
<keyword evidence="4" id="KW-1185">Reference proteome</keyword>
<dbReference type="EMBL" id="CAJFCV020000006">
    <property type="protein sequence ID" value="CAG9131210.1"/>
    <property type="molecule type" value="Genomic_DNA"/>
</dbReference>
<dbReference type="WBParaSite" id="BXY_0126600.1">
    <property type="protein sequence ID" value="BXY_0126600.1"/>
    <property type="gene ID" value="BXY_0126600"/>
</dbReference>
<evidence type="ECO:0000313" key="4">
    <source>
        <dbReference type="Proteomes" id="UP000659654"/>
    </source>
</evidence>
<dbReference type="EMBL" id="CAJFDI010000006">
    <property type="protein sequence ID" value="CAD5235052.1"/>
    <property type="molecule type" value="Genomic_DNA"/>
</dbReference>
<name>A0A1I7RKN2_BURXY</name>
<evidence type="ECO:0000313" key="2">
    <source>
        <dbReference type="EMBL" id="CAD5235052.1"/>
    </source>
</evidence>
<evidence type="ECO:0000313" key="5">
    <source>
        <dbReference type="WBParaSite" id="BXY_0126600.1"/>
    </source>
</evidence>
<protein>
    <submittedName>
        <fullName evidence="2">(pine wood nematode) hypothetical protein</fullName>
    </submittedName>
</protein>
<evidence type="ECO:0000313" key="3">
    <source>
        <dbReference type="Proteomes" id="UP000095284"/>
    </source>
</evidence>
<accession>A0A1I7RKN2</accession>
<gene>
    <name evidence="2" type="ORF">BXYJ_LOCUS15143</name>
</gene>
<dbReference type="Proteomes" id="UP000095284">
    <property type="component" value="Unplaced"/>
</dbReference>
<keyword evidence="1" id="KW-0732">Signal</keyword>
<evidence type="ECO:0000256" key="1">
    <source>
        <dbReference type="SAM" id="SignalP"/>
    </source>
</evidence>
<reference evidence="2" key="2">
    <citation type="submission" date="2020-09" db="EMBL/GenBank/DDBJ databases">
        <authorList>
            <person name="Kikuchi T."/>
        </authorList>
    </citation>
    <scope>NUCLEOTIDE SEQUENCE</scope>
    <source>
        <strain evidence="2">Ka4C1</strain>
    </source>
</reference>
<proteinExistence type="predicted"/>
<dbReference type="AlphaFoldDB" id="A0A1I7RKN2"/>
<organism evidence="3 5">
    <name type="scientific">Bursaphelenchus xylophilus</name>
    <name type="common">Pinewood nematode worm</name>
    <name type="synonym">Aphelenchoides xylophilus</name>
    <dbReference type="NCBI Taxonomy" id="6326"/>
    <lineage>
        <taxon>Eukaryota</taxon>
        <taxon>Metazoa</taxon>
        <taxon>Ecdysozoa</taxon>
        <taxon>Nematoda</taxon>
        <taxon>Chromadorea</taxon>
        <taxon>Rhabditida</taxon>
        <taxon>Tylenchina</taxon>
        <taxon>Tylenchomorpha</taxon>
        <taxon>Aphelenchoidea</taxon>
        <taxon>Aphelenchoididae</taxon>
        <taxon>Bursaphelenchus</taxon>
    </lineage>
</organism>
<reference evidence="5" key="1">
    <citation type="submission" date="2016-11" db="UniProtKB">
        <authorList>
            <consortium name="WormBaseParasite"/>
        </authorList>
    </citation>
    <scope>IDENTIFICATION</scope>
</reference>
<sequence>MSLYRLPLLYIIYFALLLSILSMVSAALPPEFEANYDQSNFYEPEMLRYPLRVERLLRRSKPWYLNIAARS</sequence>
<dbReference type="Proteomes" id="UP000659654">
    <property type="component" value="Unassembled WGS sequence"/>
</dbReference>